<proteinExistence type="predicted"/>
<accession>A0A1J5QT92</accession>
<reference evidence="1" key="1">
    <citation type="submission" date="2016-10" db="EMBL/GenBank/DDBJ databases">
        <title>Sequence of Gallionella enrichment culture.</title>
        <authorList>
            <person name="Poehlein A."/>
            <person name="Muehling M."/>
            <person name="Daniel R."/>
        </authorList>
    </citation>
    <scope>NUCLEOTIDE SEQUENCE</scope>
</reference>
<name>A0A1J5QT92_9ZZZZ</name>
<organism evidence="1">
    <name type="scientific">mine drainage metagenome</name>
    <dbReference type="NCBI Taxonomy" id="410659"/>
    <lineage>
        <taxon>unclassified sequences</taxon>
        <taxon>metagenomes</taxon>
        <taxon>ecological metagenomes</taxon>
    </lineage>
</organism>
<evidence type="ECO:0000313" key="1">
    <source>
        <dbReference type="EMBL" id="OIQ86849.1"/>
    </source>
</evidence>
<dbReference type="AlphaFoldDB" id="A0A1J5QT92"/>
<protein>
    <submittedName>
        <fullName evidence="1">Uncharacterized protein</fullName>
    </submittedName>
</protein>
<comment type="caution">
    <text evidence="1">The sequence shown here is derived from an EMBL/GenBank/DDBJ whole genome shotgun (WGS) entry which is preliminary data.</text>
</comment>
<dbReference type="EMBL" id="MLJW01000455">
    <property type="protein sequence ID" value="OIQ86849.1"/>
    <property type="molecule type" value="Genomic_DNA"/>
</dbReference>
<sequence>MGDERKYAGLPCGFWQEGLKTFEGLLALGEMVGTGKIIDFGPDTRCSRQYNAVTNLSRGEPTLVVGQTHQTGNGDALGLQQIVQCTDQCAIKGLAITQGSQVSESLDDVGH</sequence>
<gene>
    <name evidence="1" type="ORF">GALL_312800</name>
</gene>